<dbReference type="InterPro" id="IPR004358">
    <property type="entry name" value="Sig_transdc_His_kin-like_C"/>
</dbReference>
<dbReference type="InterPro" id="IPR003661">
    <property type="entry name" value="HisK_dim/P_dom"/>
</dbReference>
<dbReference type="CDD" id="cd06225">
    <property type="entry name" value="HAMP"/>
    <property type="match status" value="1"/>
</dbReference>
<evidence type="ECO:0000256" key="14">
    <source>
        <dbReference type="ARBA" id="ARBA00023136"/>
    </source>
</evidence>
<dbReference type="InterPro" id="IPR003660">
    <property type="entry name" value="HAMP_dom"/>
</dbReference>
<keyword evidence="14 15" id="KW-0472">Membrane</keyword>
<comment type="subcellular location">
    <subcellularLocation>
        <location evidence="2">Cell inner membrane</location>
        <topology evidence="2">Multi-pass membrane protein</topology>
    </subcellularLocation>
</comment>
<dbReference type="PROSITE" id="PS50109">
    <property type="entry name" value="HIS_KIN"/>
    <property type="match status" value="1"/>
</dbReference>
<evidence type="ECO:0000256" key="6">
    <source>
        <dbReference type="ARBA" id="ARBA00022553"/>
    </source>
</evidence>
<dbReference type="InterPro" id="IPR038421">
    <property type="entry name" value="RisS_PPD_sf"/>
</dbReference>
<keyword evidence="11" id="KW-0067">ATP-binding</keyword>
<dbReference type="Gene3D" id="3.30.565.10">
    <property type="entry name" value="Histidine kinase-like ATPase, C-terminal domain"/>
    <property type="match status" value="1"/>
</dbReference>
<keyword evidence="8 15" id="KW-0812">Transmembrane</keyword>
<dbReference type="RefSeq" id="WP_186889518.1">
    <property type="nucleotide sequence ID" value="NZ_JACOFU010000001.1"/>
</dbReference>
<accession>A0ABR6XND0</accession>
<evidence type="ECO:0000256" key="3">
    <source>
        <dbReference type="ARBA" id="ARBA00012438"/>
    </source>
</evidence>
<dbReference type="Pfam" id="PF00672">
    <property type="entry name" value="HAMP"/>
    <property type="match status" value="1"/>
</dbReference>
<feature type="transmembrane region" description="Helical" evidence="15">
    <location>
        <begin position="15"/>
        <end position="36"/>
    </location>
</feature>
<dbReference type="PANTHER" id="PTHR44936:SF5">
    <property type="entry name" value="SENSOR HISTIDINE KINASE ENVZ"/>
    <property type="match status" value="1"/>
</dbReference>
<evidence type="ECO:0000256" key="8">
    <source>
        <dbReference type="ARBA" id="ARBA00022692"/>
    </source>
</evidence>
<feature type="domain" description="HAMP" evidence="17">
    <location>
        <begin position="181"/>
        <end position="233"/>
    </location>
</feature>
<evidence type="ECO:0000256" key="11">
    <source>
        <dbReference type="ARBA" id="ARBA00022840"/>
    </source>
</evidence>
<keyword evidence="12 15" id="KW-1133">Transmembrane helix</keyword>
<evidence type="ECO:0000256" key="9">
    <source>
        <dbReference type="ARBA" id="ARBA00022741"/>
    </source>
</evidence>
<keyword evidence="10" id="KW-0418">Kinase</keyword>
<keyword evidence="7" id="KW-0808">Transferase</keyword>
<organism evidence="18 19">
    <name type="scientific">Undibacterium amnicola</name>
    <dbReference type="NCBI Taxonomy" id="1834038"/>
    <lineage>
        <taxon>Bacteria</taxon>
        <taxon>Pseudomonadati</taxon>
        <taxon>Pseudomonadota</taxon>
        <taxon>Betaproteobacteria</taxon>
        <taxon>Burkholderiales</taxon>
        <taxon>Oxalobacteraceae</taxon>
        <taxon>Undibacterium</taxon>
    </lineage>
</organism>
<evidence type="ECO:0000256" key="13">
    <source>
        <dbReference type="ARBA" id="ARBA00023012"/>
    </source>
</evidence>
<evidence type="ECO:0000256" key="2">
    <source>
        <dbReference type="ARBA" id="ARBA00004429"/>
    </source>
</evidence>
<feature type="transmembrane region" description="Helical" evidence="15">
    <location>
        <begin position="161"/>
        <end position="179"/>
    </location>
</feature>
<keyword evidence="13" id="KW-0902">Two-component regulatory system</keyword>
<comment type="catalytic activity">
    <reaction evidence="1">
        <text>ATP + protein L-histidine = ADP + protein N-phospho-L-histidine.</text>
        <dbReference type="EC" id="2.7.13.3"/>
    </reaction>
</comment>
<dbReference type="SMART" id="SM00304">
    <property type="entry name" value="HAMP"/>
    <property type="match status" value="1"/>
</dbReference>
<dbReference type="PANTHER" id="PTHR44936">
    <property type="entry name" value="SENSOR PROTEIN CREC"/>
    <property type="match status" value="1"/>
</dbReference>
<evidence type="ECO:0000256" key="10">
    <source>
        <dbReference type="ARBA" id="ARBA00022777"/>
    </source>
</evidence>
<keyword evidence="9" id="KW-0547">Nucleotide-binding</keyword>
<evidence type="ECO:0000259" key="17">
    <source>
        <dbReference type="PROSITE" id="PS50885"/>
    </source>
</evidence>
<evidence type="ECO:0000256" key="5">
    <source>
        <dbReference type="ARBA" id="ARBA00022519"/>
    </source>
</evidence>
<proteinExistence type="predicted"/>
<evidence type="ECO:0000313" key="19">
    <source>
        <dbReference type="Proteomes" id="UP000643610"/>
    </source>
</evidence>
<dbReference type="SUPFAM" id="SSF55874">
    <property type="entry name" value="ATPase domain of HSP90 chaperone/DNA topoisomerase II/histidine kinase"/>
    <property type="match status" value="1"/>
</dbReference>
<evidence type="ECO:0000259" key="16">
    <source>
        <dbReference type="PROSITE" id="PS50109"/>
    </source>
</evidence>
<dbReference type="Gene3D" id="1.10.287.130">
    <property type="match status" value="1"/>
</dbReference>
<reference evidence="18 19" key="1">
    <citation type="submission" date="2020-08" db="EMBL/GenBank/DDBJ databases">
        <title>Novel species isolated from subtropical streams in China.</title>
        <authorList>
            <person name="Lu H."/>
        </authorList>
    </citation>
    <scope>NUCLEOTIDE SEQUENCE [LARGE SCALE GENOMIC DNA]</scope>
    <source>
        <strain evidence="18 19">KCTC 52442</strain>
    </source>
</reference>
<dbReference type="CDD" id="cd00082">
    <property type="entry name" value="HisKA"/>
    <property type="match status" value="1"/>
</dbReference>
<dbReference type="InterPro" id="IPR032408">
    <property type="entry name" value="RisS_PPD"/>
</dbReference>
<comment type="caution">
    <text evidence="18">The sequence shown here is derived from an EMBL/GenBank/DDBJ whole genome shotgun (WGS) entry which is preliminary data.</text>
</comment>
<dbReference type="Proteomes" id="UP000643610">
    <property type="component" value="Unassembled WGS sequence"/>
</dbReference>
<keyword evidence="5" id="KW-0997">Cell inner membrane</keyword>
<dbReference type="Pfam" id="PF02518">
    <property type="entry name" value="HATPase_c"/>
    <property type="match status" value="1"/>
</dbReference>
<gene>
    <name evidence="18" type="ORF">H8K33_03240</name>
</gene>
<dbReference type="SMART" id="SM00387">
    <property type="entry name" value="HATPase_c"/>
    <property type="match status" value="1"/>
</dbReference>
<keyword evidence="4" id="KW-1003">Cell membrane</keyword>
<dbReference type="InterPro" id="IPR036097">
    <property type="entry name" value="HisK_dim/P_sf"/>
</dbReference>
<dbReference type="EC" id="2.7.13.3" evidence="3"/>
<evidence type="ECO:0000313" key="18">
    <source>
        <dbReference type="EMBL" id="MBC3830514.1"/>
    </source>
</evidence>
<dbReference type="InterPro" id="IPR003594">
    <property type="entry name" value="HATPase_dom"/>
</dbReference>
<dbReference type="InterPro" id="IPR005467">
    <property type="entry name" value="His_kinase_dom"/>
</dbReference>
<dbReference type="SUPFAM" id="SSF47384">
    <property type="entry name" value="Homodimeric domain of signal transducing histidine kinase"/>
    <property type="match status" value="1"/>
</dbReference>
<evidence type="ECO:0000256" key="12">
    <source>
        <dbReference type="ARBA" id="ARBA00022989"/>
    </source>
</evidence>
<dbReference type="SMART" id="SM00388">
    <property type="entry name" value="HisKA"/>
    <property type="match status" value="1"/>
</dbReference>
<evidence type="ECO:0000256" key="7">
    <source>
        <dbReference type="ARBA" id="ARBA00022679"/>
    </source>
</evidence>
<dbReference type="Pfam" id="PF16524">
    <property type="entry name" value="RisS_PPD"/>
    <property type="match status" value="1"/>
</dbReference>
<evidence type="ECO:0000256" key="15">
    <source>
        <dbReference type="SAM" id="Phobius"/>
    </source>
</evidence>
<dbReference type="EMBL" id="JACOFU010000001">
    <property type="protein sequence ID" value="MBC3830514.1"/>
    <property type="molecule type" value="Genomic_DNA"/>
</dbReference>
<feature type="domain" description="Histidine kinase" evidence="16">
    <location>
        <begin position="241"/>
        <end position="448"/>
    </location>
</feature>
<sequence length="448" mass="51028">MRQYLQRFGWFQNSLFWRTFLLLAVLVTASMLAWFVSIKLLERKPRAQQLANQIVSIVTITSAALTHSAEDKRRELLIDLASNEGIRIYLLEENDQIKKTDETPLLIEVRKLVQDKLGSQTQFAQSVNGEVGFWLSFQIDEDQFWLRLEADRLQTETNLQFFGWAFISLILALIAAVFISQRINAPLSNLSAAARQLARGKRPPALSESGPREIRETNTSFNQMVDDLARIETDRTVILAGISHDLRTPLTRLQLELEMANLEATTREAMQGDLQQMDSIIQQFLDYAKPLHESTFTSFNLSSLIDKLFTDLAKSSDVRIDLQIEPELYVTGIEIEFQRLFNNLIQNAMRYGRSPEDQVLHLQIECRRQASASHSGTLVKFRDFGTGIEDTQIPRLLRPFTRGEIARSQANGSGLGLAIVNRIVKRHGGKMHIHNHAQGGLEILLMFH</sequence>
<dbReference type="PROSITE" id="PS50885">
    <property type="entry name" value="HAMP"/>
    <property type="match status" value="1"/>
</dbReference>
<dbReference type="PRINTS" id="PR00344">
    <property type="entry name" value="BCTRLSENSOR"/>
</dbReference>
<dbReference type="InterPro" id="IPR050980">
    <property type="entry name" value="2C_sensor_his_kinase"/>
</dbReference>
<evidence type="ECO:0000256" key="4">
    <source>
        <dbReference type="ARBA" id="ARBA00022475"/>
    </source>
</evidence>
<evidence type="ECO:0000256" key="1">
    <source>
        <dbReference type="ARBA" id="ARBA00000085"/>
    </source>
</evidence>
<keyword evidence="19" id="KW-1185">Reference proteome</keyword>
<dbReference type="Pfam" id="PF00512">
    <property type="entry name" value="HisKA"/>
    <property type="match status" value="1"/>
</dbReference>
<name>A0ABR6XND0_9BURK</name>
<protein>
    <recommendedName>
        <fullName evidence="3">histidine kinase</fullName>
        <ecNumber evidence="3">2.7.13.3</ecNumber>
    </recommendedName>
</protein>
<keyword evidence="6" id="KW-0597">Phosphoprotein</keyword>
<dbReference type="InterPro" id="IPR036890">
    <property type="entry name" value="HATPase_C_sf"/>
</dbReference>
<dbReference type="Gene3D" id="3.30.450.300">
    <property type="entry name" value="Sensor histidine kinase RisS, periplasmic domain"/>
    <property type="match status" value="1"/>
</dbReference>